<proteinExistence type="predicted"/>
<keyword evidence="1" id="KW-1133">Transmembrane helix</keyword>
<organism evidence="2 3">
    <name type="scientific">Mycobacterium stomatepiae</name>
    <dbReference type="NCBI Taxonomy" id="470076"/>
    <lineage>
        <taxon>Bacteria</taxon>
        <taxon>Bacillati</taxon>
        <taxon>Actinomycetota</taxon>
        <taxon>Actinomycetes</taxon>
        <taxon>Mycobacteriales</taxon>
        <taxon>Mycobacteriaceae</taxon>
        <taxon>Mycobacterium</taxon>
        <taxon>Mycobacterium simiae complex</taxon>
    </lineage>
</organism>
<sequence length="88" mass="9250">MRALLRTLAALSALELVSVIVLFGNLATVHDHTITTVVGPVHGAIYLTVAVTALLGRNLAARTRIGALIPVLSGPLTMVNVRREARAT</sequence>
<keyword evidence="3" id="KW-1185">Reference proteome</keyword>
<dbReference type="EMBL" id="AP022587">
    <property type="protein sequence ID" value="BBY24618.1"/>
    <property type="molecule type" value="Genomic_DNA"/>
</dbReference>
<name>A0A7I7QE64_9MYCO</name>
<protein>
    <recommendedName>
        <fullName evidence="4">DUF3817 domain-containing protein</fullName>
    </recommendedName>
</protein>
<dbReference type="KEGG" id="msto:MSTO_48230"/>
<keyword evidence="1" id="KW-0812">Transmembrane</keyword>
<evidence type="ECO:0008006" key="4">
    <source>
        <dbReference type="Google" id="ProtNLM"/>
    </source>
</evidence>
<feature type="transmembrane region" description="Helical" evidence="1">
    <location>
        <begin position="34"/>
        <end position="55"/>
    </location>
</feature>
<evidence type="ECO:0000313" key="3">
    <source>
        <dbReference type="Proteomes" id="UP000467130"/>
    </source>
</evidence>
<reference evidence="2 3" key="1">
    <citation type="journal article" date="2019" name="Emerg. Microbes Infect.">
        <title>Comprehensive subspecies identification of 175 nontuberculous mycobacteria species based on 7547 genomic profiles.</title>
        <authorList>
            <person name="Matsumoto Y."/>
            <person name="Kinjo T."/>
            <person name="Motooka D."/>
            <person name="Nabeya D."/>
            <person name="Jung N."/>
            <person name="Uechi K."/>
            <person name="Horii T."/>
            <person name="Iida T."/>
            <person name="Fujita J."/>
            <person name="Nakamura S."/>
        </authorList>
    </citation>
    <scope>NUCLEOTIDE SEQUENCE [LARGE SCALE GENOMIC DNA]</scope>
    <source>
        <strain evidence="2 3">JCM 17783</strain>
    </source>
</reference>
<dbReference type="RefSeq" id="WP_163792357.1">
    <property type="nucleotide sequence ID" value="NZ_AP022587.1"/>
</dbReference>
<gene>
    <name evidence="2" type="ORF">MSTO_48230</name>
</gene>
<accession>A0A7I7QE64</accession>
<evidence type="ECO:0000256" key="1">
    <source>
        <dbReference type="SAM" id="Phobius"/>
    </source>
</evidence>
<keyword evidence="1" id="KW-0472">Membrane</keyword>
<dbReference type="Proteomes" id="UP000467130">
    <property type="component" value="Chromosome"/>
</dbReference>
<dbReference type="AlphaFoldDB" id="A0A7I7QE64"/>
<evidence type="ECO:0000313" key="2">
    <source>
        <dbReference type="EMBL" id="BBY24618.1"/>
    </source>
</evidence>